<dbReference type="Gene3D" id="1.20.1070.10">
    <property type="entry name" value="Rhodopsin 7-helix transmembrane proteins"/>
    <property type="match status" value="1"/>
</dbReference>
<evidence type="ECO:0000256" key="2">
    <source>
        <dbReference type="ARBA" id="ARBA00007343"/>
    </source>
</evidence>
<keyword evidence="9 13" id="KW-1133">Transmembrane helix</keyword>
<proteinExistence type="inferred from homology"/>
<evidence type="ECO:0008006" key="19">
    <source>
        <dbReference type="Google" id="ProtNLM"/>
    </source>
</evidence>
<keyword evidence="4" id="KW-0245">EGF-like domain</keyword>
<feature type="domain" description="G-protein coupled receptors family 2 profile 2" evidence="16">
    <location>
        <begin position="369"/>
        <end position="616"/>
    </location>
</feature>
<dbReference type="InterPro" id="IPR000203">
    <property type="entry name" value="GPS"/>
</dbReference>
<evidence type="ECO:0000256" key="7">
    <source>
        <dbReference type="ARBA" id="ARBA00022737"/>
    </source>
</evidence>
<feature type="transmembrane region" description="Helical" evidence="13">
    <location>
        <begin position="595"/>
        <end position="615"/>
    </location>
</feature>
<dbReference type="AlphaFoldDB" id="A0ABD1JGD1"/>
<feature type="signal peptide" evidence="14">
    <location>
        <begin position="1"/>
        <end position="23"/>
    </location>
</feature>
<evidence type="ECO:0000259" key="15">
    <source>
        <dbReference type="PROSITE" id="PS50221"/>
    </source>
</evidence>
<evidence type="ECO:0000256" key="14">
    <source>
        <dbReference type="SAM" id="SignalP"/>
    </source>
</evidence>
<dbReference type="InterPro" id="IPR000832">
    <property type="entry name" value="GPCR_2_secretin-like"/>
</dbReference>
<keyword evidence="8" id="KW-0106">Calcium</keyword>
<keyword evidence="11" id="KW-1015">Disulfide bond</keyword>
<dbReference type="FunFam" id="1.20.1070.10:FF:000054">
    <property type="entry name" value="Adhesion G protein-coupled receptor E3"/>
    <property type="match status" value="1"/>
</dbReference>
<feature type="domain" description="GAIN-B" evidence="15">
    <location>
        <begin position="214"/>
        <end position="363"/>
    </location>
</feature>
<feature type="transmembrane region" description="Helical" evidence="13">
    <location>
        <begin position="483"/>
        <end position="504"/>
    </location>
</feature>
<evidence type="ECO:0000256" key="6">
    <source>
        <dbReference type="ARBA" id="ARBA00022729"/>
    </source>
</evidence>
<feature type="transmembrane region" description="Helical" evidence="13">
    <location>
        <begin position="524"/>
        <end position="550"/>
    </location>
</feature>
<dbReference type="SUPFAM" id="SSF48726">
    <property type="entry name" value="Immunoglobulin"/>
    <property type="match status" value="1"/>
</dbReference>
<evidence type="ECO:0000259" key="16">
    <source>
        <dbReference type="PROSITE" id="PS50261"/>
    </source>
</evidence>
<evidence type="ECO:0000256" key="3">
    <source>
        <dbReference type="ARBA" id="ARBA00022475"/>
    </source>
</evidence>
<dbReference type="InterPro" id="IPR013106">
    <property type="entry name" value="Ig_V-set"/>
</dbReference>
<dbReference type="GO" id="GO:0005886">
    <property type="term" value="C:plasma membrane"/>
    <property type="evidence" value="ECO:0007669"/>
    <property type="project" value="UniProtKB-SubCell"/>
</dbReference>
<dbReference type="PRINTS" id="PR01128">
    <property type="entry name" value="EMR1HORMONER"/>
</dbReference>
<evidence type="ECO:0000256" key="5">
    <source>
        <dbReference type="ARBA" id="ARBA00022692"/>
    </source>
</evidence>
<evidence type="ECO:0000256" key="8">
    <source>
        <dbReference type="ARBA" id="ARBA00022837"/>
    </source>
</evidence>
<organism evidence="17 18">
    <name type="scientific">Coilia grayii</name>
    <name type="common">Gray's grenadier anchovy</name>
    <dbReference type="NCBI Taxonomy" id="363190"/>
    <lineage>
        <taxon>Eukaryota</taxon>
        <taxon>Metazoa</taxon>
        <taxon>Chordata</taxon>
        <taxon>Craniata</taxon>
        <taxon>Vertebrata</taxon>
        <taxon>Euteleostomi</taxon>
        <taxon>Actinopterygii</taxon>
        <taxon>Neopterygii</taxon>
        <taxon>Teleostei</taxon>
        <taxon>Clupei</taxon>
        <taxon>Clupeiformes</taxon>
        <taxon>Clupeoidei</taxon>
        <taxon>Engraulidae</taxon>
        <taxon>Coilinae</taxon>
        <taxon>Coilia</taxon>
    </lineage>
</organism>
<dbReference type="CDD" id="cd05716">
    <property type="entry name" value="IgV_pIgR_like"/>
    <property type="match status" value="1"/>
</dbReference>
<dbReference type="PROSITE" id="PS50221">
    <property type="entry name" value="GAIN_B"/>
    <property type="match status" value="1"/>
</dbReference>
<evidence type="ECO:0000256" key="9">
    <source>
        <dbReference type="ARBA" id="ARBA00022989"/>
    </source>
</evidence>
<dbReference type="PANTHER" id="PTHR12011">
    <property type="entry name" value="ADHESION G-PROTEIN COUPLED RECEPTOR"/>
    <property type="match status" value="1"/>
</dbReference>
<dbReference type="InterPro" id="IPR057244">
    <property type="entry name" value="GAIN_B"/>
</dbReference>
<dbReference type="InterPro" id="IPR003599">
    <property type="entry name" value="Ig_sub"/>
</dbReference>
<feature type="chain" id="PRO_5044771705" description="Adhesion G protein-coupled receptor E3-like" evidence="14">
    <location>
        <begin position="24"/>
        <end position="684"/>
    </location>
</feature>
<evidence type="ECO:0000256" key="11">
    <source>
        <dbReference type="ARBA" id="ARBA00023157"/>
    </source>
</evidence>
<gene>
    <name evidence="17" type="ORF">ACEWY4_017269</name>
</gene>
<dbReference type="SUPFAM" id="SSF81321">
    <property type="entry name" value="Family A G protein-coupled receptor-like"/>
    <property type="match status" value="1"/>
</dbReference>
<keyword evidence="10 13" id="KW-0472">Membrane</keyword>
<evidence type="ECO:0000256" key="4">
    <source>
        <dbReference type="ARBA" id="ARBA00022536"/>
    </source>
</evidence>
<dbReference type="EMBL" id="JBHFQA010000015">
    <property type="protein sequence ID" value="KAL2086210.1"/>
    <property type="molecule type" value="Genomic_DNA"/>
</dbReference>
<dbReference type="InterPro" id="IPR013783">
    <property type="entry name" value="Ig-like_fold"/>
</dbReference>
<evidence type="ECO:0000313" key="18">
    <source>
        <dbReference type="Proteomes" id="UP001591681"/>
    </source>
</evidence>
<dbReference type="PRINTS" id="PR00249">
    <property type="entry name" value="GPCRSECRETIN"/>
</dbReference>
<feature type="transmembrane region" description="Helical" evidence="13">
    <location>
        <begin position="438"/>
        <end position="463"/>
    </location>
</feature>
<comment type="subcellular location">
    <subcellularLocation>
        <location evidence="1">Cell membrane</location>
        <topology evidence="1">Multi-pass membrane protein</topology>
    </subcellularLocation>
</comment>
<keyword evidence="5 13" id="KW-0812">Transmembrane</keyword>
<dbReference type="Pfam" id="PF01825">
    <property type="entry name" value="GPS"/>
    <property type="match status" value="1"/>
</dbReference>
<keyword evidence="18" id="KW-1185">Reference proteome</keyword>
<feature type="transmembrane region" description="Helical" evidence="13">
    <location>
        <begin position="570"/>
        <end position="589"/>
    </location>
</feature>
<dbReference type="SMART" id="SM00409">
    <property type="entry name" value="IG"/>
    <property type="match status" value="1"/>
</dbReference>
<protein>
    <recommendedName>
        <fullName evidence="19">Adhesion G protein-coupled receptor E3-like</fullName>
    </recommendedName>
</protein>
<keyword evidence="7" id="KW-0677">Repeat</keyword>
<dbReference type="InterPro" id="IPR046338">
    <property type="entry name" value="GAIN_dom_sf"/>
</dbReference>
<dbReference type="InterPro" id="IPR001740">
    <property type="entry name" value="GPCR_2_EMR1-like_rcpt"/>
</dbReference>
<dbReference type="InterPro" id="IPR036179">
    <property type="entry name" value="Ig-like_dom_sf"/>
</dbReference>
<keyword evidence="12" id="KW-0325">Glycoprotein</keyword>
<reference evidence="17 18" key="1">
    <citation type="submission" date="2024-09" db="EMBL/GenBank/DDBJ databases">
        <title>A chromosome-level genome assembly of Gray's grenadier anchovy, Coilia grayii.</title>
        <authorList>
            <person name="Fu Z."/>
        </authorList>
    </citation>
    <scope>NUCLEOTIDE SEQUENCE [LARGE SCALE GENOMIC DNA]</scope>
    <source>
        <strain evidence="17">G4</strain>
        <tissue evidence="17">Muscle</tissue>
    </source>
</reference>
<dbReference type="SMART" id="SM00303">
    <property type="entry name" value="GPS"/>
    <property type="match status" value="1"/>
</dbReference>
<dbReference type="Pfam" id="PF07686">
    <property type="entry name" value="V-set"/>
    <property type="match status" value="1"/>
</dbReference>
<evidence type="ECO:0000313" key="17">
    <source>
        <dbReference type="EMBL" id="KAL2086210.1"/>
    </source>
</evidence>
<feature type="transmembrane region" description="Helical" evidence="13">
    <location>
        <begin position="371"/>
        <end position="394"/>
    </location>
</feature>
<feature type="transmembrane region" description="Helical" evidence="13">
    <location>
        <begin position="406"/>
        <end position="426"/>
    </location>
</feature>
<comment type="caution">
    <text evidence="17">The sequence shown here is derived from an EMBL/GenBank/DDBJ whole genome shotgun (WGS) entry which is preliminary data.</text>
</comment>
<keyword evidence="6 14" id="KW-0732">Signal</keyword>
<evidence type="ECO:0000256" key="13">
    <source>
        <dbReference type="SAM" id="Phobius"/>
    </source>
</evidence>
<accession>A0ABD1JGD1</accession>
<comment type="similarity">
    <text evidence="2">Belongs to the G-protein coupled receptor 2 family. Adhesion G-protein coupled receptor (ADGR) subfamily.</text>
</comment>
<sequence length="684" mass="75677">MHTYPPIICTLLLGLCFVESVIRVTGYVGGSAEIRCPYDGGYEGHSKYLCKGDCPLIGSRKVPIQTTAGQTTTTSGRFSLHDDFKARVFTVTITGLTAQDTDQYWCGVEISGQKDLYTEVRLHITEDPTIKLREECKEEADVDCMLKFINKTAPTLPLKVVSSLLDVLLEAPAESLVWRGEAVLQSTETLVSKLVEPTCNTTSSRFRTNTTEGEVLSIGPDAVLTVVPQLGTTKANLDIDLPGIARNNNGSASVVLLVYNSMQEILNASFFKTETNQRAATMSSVMSVVLPNAANKTLPNPVNLTIYHNRSASNAEVVSCVYWNVSAWIKDRCYVSATNSTHTVCSCDHLSTFALIVSIDPMLESDPVVEILNTIFMLIGLVFLTLAVMTFALCRWNPRVSNVARLNLSVCLLLAHALFLLTQSFLGRITAHEALCKTLAGVLHLLFLCSFMWMSIEAVMLFLSVRKLRQVKANDRAGLHWKVTLPIGYGIPLLIMGVSAGVWSDGYGSEKCWLRAERGFIWSFRGPVFFILAGNIMLFIIILITIYGTLKEARSDVSKVKYTRVLAFKIMAQCMVLGCPWVLGIFSTYSPVLEVLFLFLTSQQGTAIFLIHCLLNTEVRRQYRTWWQKFRPYGHLAESSTGSGTASVSVTLLPQNATTLPPAHNAKAPTIQWTVTQDREDKRD</sequence>
<keyword evidence="3" id="KW-1003">Cell membrane</keyword>
<dbReference type="PANTHER" id="PTHR12011:SF469">
    <property type="entry name" value="ADHESION G PROTEIN-COUPLED RECEPTOR E1-RELATED"/>
    <property type="match status" value="1"/>
</dbReference>
<name>A0ABD1JGD1_9TELE</name>
<evidence type="ECO:0000256" key="10">
    <source>
        <dbReference type="ARBA" id="ARBA00023136"/>
    </source>
</evidence>
<evidence type="ECO:0000256" key="12">
    <source>
        <dbReference type="ARBA" id="ARBA00023180"/>
    </source>
</evidence>
<dbReference type="Pfam" id="PF00002">
    <property type="entry name" value="7tm_2"/>
    <property type="match status" value="1"/>
</dbReference>
<evidence type="ECO:0000256" key="1">
    <source>
        <dbReference type="ARBA" id="ARBA00004651"/>
    </source>
</evidence>
<dbReference type="Gene3D" id="2.60.220.50">
    <property type="match status" value="1"/>
</dbReference>
<dbReference type="InterPro" id="IPR017981">
    <property type="entry name" value="GPCR_2-like_7TM"/>
</dbReference>
<dbReference type="Gene3D" id="2.60.40.10">
    <property type="entry name" value="Immunoglobulins"/>
    <property type="match status" value="1"/>
</dbReference>
<dbReference type="Proteomes" id="UP001591681">
    <property type="component" value="Unassembled WGS sequence"/>
</dbReference>
<dbReference type="PROSITE" id="PS50261">
    <property type="entry name" value="G_PROTEIN_RECEP_F2_4"/>
    <property type="match status" value="1"/>
</dbReference>